<keyword evidence="2" id="KW-1185">Reference proteome</keyword>
<evidence type="ECO:0000313" key="2">
    <source>
        <dbReference type="Proteomes" id="UP000730739"/>
    </source>
</evidence>
<gene>
    <name evidence="1" type="ORF">J2Z31_005318</name>
</gene>
<sequence>MNDSLRRFPVLQTVDPTGAVADALRWIPRYRAATEQRHAAFMSRWSAGEIDSALVELHFFLTAACRIVAFMKMAADRLGGEAKSHVDSCDFKVMKKARNHFEHIDDQLYGTGKNRPRPITEDGVTRTVHFGLRAADQHMTFGDEALDVSCTYLTVFLSFVDRFLAVVDAVVDAAAPFPFADKYQDIRHLSSIIVITRFYRAIFSFPLGESAAVGACGS</sequence>
<name>A0ABS4R7A0_9HYPH</name>
<protein>
    <submittedName>
        <fullName evidence="1">Uncharacterized protein</fullName>
    </submittedName>
</protein>
<dbReference type="RefSeq" id="WP_209606105.1">
    <property type="nucleotide sequence ID" value="NZ_JAGILA010000009.1"/>
</dbReference>
<reference evidence="1 2" key="1">
    <citation type="submission" date="2021-03" db="EMBL/GenBank/DDBJ databases">
        <title>Genomic Encyclopedia of Type Strains, Phase IV (KMG-IV): sequencing the most valuable type-strain genomes for metagenomic binning, comparative biology and taxonomic classification.</title>
        <authorList>
            <person name="Goeker M."/>
        </authorList>
    </citation>
    <scope>NUCLEOTIDE SEQUENCE [LARGE SCALE GENOMIC DNA]</scope>
    <source>
        <strain evidence="1 2">DSM 13372</strain>
    </source>
</reference>
<accession>A0ABS4R7A0</accession>
<organism evidence="1 2">
    <name type="scientific">Sinorhizobium kostiense</name>
    <dbReference type="NCBI Taxonomy" id="76747"/>
    <lineage>
        <taxon>Bacteria</taxon>
        <taxon>Pseudomonadati</taxon>
        <taxon>Pseudomonadota</taxon>
        <taxon>Alphaproteobacteria</taxon>
        <taxon>Hyphomicrobiales</taxon>
        <taxon>Rhizobiaceae</taxon>
        <taxon>Sinorhizobium/Ensifer group</taxon>
        <taxon>Sinorhizobium</taxon>
    </lineage>
</organism>
<dbReference type="EMBL" id="JAGILA010000009">
    <property type="protein sequence ID" value="MBP2238777.1"/>
    <property type="molecule type" value="Genomic_DNA"/>
</dbReference>
<proteinExistence type="predicted"/>
<comment type="caution">
    <text evidence="1">The sequence shown here is derived from an EMBL/GenBank/DDBJ whole genome shotgun (WGS) entry which is preliminary data.</text>
</comment>
<dbReference type="Proteomes" id="UP000730739">
    <property type="component" value="Unassembled WGS sequence"/>
</dbReference>
<evidence type="ECO:0000313" key="1">
    <source>
        <dbReference type="EMBL" id="MBP2238777.1"/>
    </source>
</evidence>